<evidence type="ECO:0000313" key="2">
    <source>
        <dbReference type="EMBL" id="RZF62490.1"/>
    </source>
</evidence>
<organism evidence="2 3">
    <name type="scientific">Sphingobacterium corticibacterium</name>
    <dbReference type="NCBI Taxonomy" id="2484746"/>
    <lineage>
        <taxon>Bacteria</taxon>
        <taxon>Pseudomonadati</taxon>
        <taxon>Bacteroidota</taxon>
        <taxon>Sphingobacteriia</taxon>
        <taxon>Sphingobacteriales</taxon>
        <taxon>Sphingobacteriaceae</taxon>
        <taxon>Sphingobacterium</taxon>
    </lineage>
</organism>
<dbReference type="RefSeq" id="WP_130140716.1">
    <property type="nucleotide sequence ID" value="NZ_SGIT01000001.1"/>
</dbReference>
<sequence>MNKLLTTILFACVLTPFIARTQTISSTEQKERQNMVKFNTLTLLGGKFAFEYERLLTNRIAVGATISVRPEKKIPFSATVKNFVDDEELNNLIDDFKSSNFSITPEVRFYASKRGLFRGFYIAPYVKYASYGASLPYDFEVEVEDQGTEYYNRTETIPLKGDIQAFTAGISFGTHFKLSRNIYLDWRILGPGYGTSKGKVSGTMALNADEQAALRESMEELKTDLGDLPLGIKLDYEVHDNGTNVTILRSPWAGIRTGLSVGYRF</sequence>
<evidence type="ECO:0000256" key="1">
    <source>
        <dbReference type="SAM" id="SignalP"/>
    </source>
</evidence>
<dbReference type="EMBL" id="SGIT01000001">
    <property type="protein sequence ID" value="RZF62490.1"/>
    <property type="molecule type" value="Genomic_DNA"/>
</dbReference>
<keyword evidence="1" id="KW-0732">Signal</keyword>
<reference evidence="2 3" key="1">
    <citation type="submission" date="2019-02" db="EMBL/GenBank/DDBJ databases">
        <authorList>
            <person name="Li Y."/>
        </authorList>
    </citation>
    <scope>NUCLEOTIDE SEQUENCE [LARGE SCALE GENOMIC DNA]</scope>
    <source>
        <strain evidence="2 3">30C10-4-7</strain>
    </source>
</reference>
<keyword evidence="3" id="KW-1185">Reference proteome</keyword>
<gene>
    <name evidence="2" type="ORF">EWE74_06730</name>
</gene>
<evidence type="ECO:0000313" key="3">
    <source>
        <dbReference type="Proteomes" id="UP000292855"/>
    </source>
</evidence>
<feature type="signal peptide" evidence="1">
    <location>
        <begin position="1"/>
        <end position="21"/>
    </location>
</feature>
<accession>A0A4Q6XQF9</accession>
<dbReference type="OrthoDB" id="1118958at2"/>
<name>A0A4Q6XQF9_9SPHI</name>
<dbReference type="Proteomes" id="UP000292855">
    <property type="component" value="Unassembled WGS sequence"/>
</dbReference>
<comment type="caution">
    <text evidence="2">The sequence shown here is derived from an EMBL/GenBank/DDBJ whole genome shotgun (WGS) entry which is preliminary data.</text>
</comment>
<proteinExistence type="predicted"/>
<dbReference type="AlphaFoldDB" id="A0A4Q6XQF9"/>
<dbReference type="Pfam" id="PF12099">
    <property type="entry name" value="DUF3575"/>
    <property type="match status" value="1"/>
</dbReference>
<protein>
    <submittedName>
        <fullName evidence="2">DUF3575 domain-containing protein</fullName>
    </submittedName>
</protein>
<dbReference type="InterPro" id="IPR021958">
    <property type="entry name" value="DUF3575"/>
</dbReference>
<feature type="chain" id="PRO_5020564006" evidence="1">
    <location>
        <begin position="22"/>
        <end position="265"/>
    </location>
</feature>